<accession>A0A4R0RDE5</accession>
<keyword evidence="2" id="KW-0812">Transmembrane</keyword>
<evidence type="ECO:0000313" key="4">
    <source>
        <dbReference type="EMBL" id="TCD66101.1"/>
    </source>
</evidence>
<dbReference type="Proteomes" id="UP000292702">
    <property type="component" value="Unassembled WGS sequence"/>
</dbReference>
<dbReference type="InterPro" id="IPR045340">
    <property type="entry name" value="DUF6533"/>
</dbReference>
<feature type="transmembrane region" description="Helical" evidence="2">
    <location>
        <begin position="119"/>
        <end position="138"/>
    </location>
</feature>
<dbReference type="OrthoDB" id="3038990at2759"/>
<feature type="region of interest" description="Disordered" evidence="1">
    <location>
        <begin position="291"/>
        <end position="333"/>
    </location>
</feature>
<keyword evidence="5" id="KW-1185">Reference proteome</keyword>
<dbReference type="EMBL" id="RWJN01000149">
    <property type="protein sequence ID" value="TCD66101.1"/>
    <property type="molecule type" value="Genomic_DNA"/>
</dbReference>
<evidence type="ECO:0000256" key="2">
    <source>
        <dbReference type="SAM" id="Phobius"/>
    </source>
</evidence>
<proteinExistence type="predicted"/>
<evidence type="ECO:0000313" key="5">
    <source>
        <dbReference type="Proteomes" id="UP000292702"/>
    </source>
</evidence>
<organism evidence="4 5">
    <name type="scientific">Steccherinum ochraceum</name>
    <dbReference type="NCBI Taxonomy" id="92696"/>
    <lineage>
        <taxon>Eukaryota</taxon>
        <taxon>Fungi</taxon>
        <taxon>Dikarya</taxon>
        <taxon>Basidiomycota</taxon>
        <taxon>Agaricomycotina</taxon>
        <taxon>Agaricomycetes</taxon>
        <taxon>Polyporales</taxon>
        <taxon>Steccherinaceae</taxon>
        <taxon>Steccherinum</taxon>
    </lineage>
</organism>
<dbReference type="Pfam" id="PF20151">
    <property type="entry name" value="DUF6533"/>
    <property type="match status" value="1"/>
</dbReference>
<keyword evidence="2" id="KW-0472">Membrane</keyword>
<name>A0A4R0RDE5_9APHY</name>
<reference evidence="4 5" key="1">
    <citation type="submission" date="2018-11" db="EMBL/GenBank/DDBJ databases">
        <title>Genome assembly of Steccherinum ochraceum LE-BIN_3174, the white-rot fungus of the Steccherinaceae family (The Residual Polyporoid clade, Polyporales, Basidiomycota).</title>
        <authorList>
            <person name="Fedorova T.V."/>
            <person name="Glazunova O.A."/>
            <person name="Landesman E.O."/>
            <person name="Moiseenko K.V."/>
            <person name="Psurtseva N.V."/>
            <person name="Savinova O.S."/>
            <person name="Shakhova N.V."/>
            <person name="Tyazhelova T.V."/>
            <person name="Vasina D.V."/>
        </authorList>
    </citation>
    <scope>NUCLEOTIDE SEQUENCE [LARGE SCALE GENOMIC DNA]</scope>
    <source>
        <strain evidence="4 5">LE-BIN_3174</strain>
    </source>
</reference>
<evidence type="ECO:0000256" key="1">
    <source>
        <dbReference type="SAM" id="MobiDB-lite"/>
    </source>
</evidence>
<feature type="domain" description="DUF6533" evidence="3">
    <location>
        <begin position="23"/>
        <end position="64"/>
    </location>
</feature>
<feature type="transmembrane region" description="Helical" evidence="2">
    <location>
        <begin position="217"/>
        <end position="234"/>
    </location>
</feature>
<keyword evidence="2" id="KW-1133">Transmembrane helix</keyword>
<comment type="caution">
    <text evidence="4">The sequence shown here is derived from an EMBL/GenBank/DDBJ whole genome shotgun (WGS) entry which is preliminary data.</text>
</comment>
<sequence length="333" mass="36122">MSLSDPLPWLSPGFVTQISEVRYITIACFAGWVWDVILSLSDEVEMLQRSSFKVPDIVYVLSRLSEGVFLSTTVLYSVGHVSRCRAIGNAQGATASFQYSVNALLFIFRIQAVFHDNPLVVYSFYILWLAVTGTALTAPFTLKTTSLFGFCLDARLTASVGAAGVIAAAYDTLIFVFITAKLLAVSRMGAETPLWKTFLTGKGLGQISRILLQTGQLYYMVTVGFTVASAIAILKTSIPTPYADVTIPISGFITNVMAPTRVYRLLKLGVIRDSSASVSFDLSSVKFRTSGSTRRTNDLSPAESDTLGSSQALGDVERSQSLSMQHDRNDGVP</sequence>
<dbReference type="AlphaFoldDB" id="A0A4R0RDE5"/>
<gene>
    <name evidence="4" type="ORF">EIP91_001753</name>
</gene>
<feature type="transmembrane region" description="Helical" evidence="2">
    <location>
        <begin position="158"/>
        <end position="178"/>
    </location>
</feature>
<evidence type="ECO:0000259" key="3">
    <source>
        <dbReference type="Pfam" id="PF20151"/>
    </source>
</evidence>
<protein>
    <recommendedName>
        <fullName evidence="3">DUF6533 domain-containing protein</fullName>
    </recommendedName>
</protein>